<keyword evidence="3 8" id="KW-0808">Transferase</keyword>
<dbReference type="PANTHER" id="PTHR10695">
    <property type="entry name" value="DEPHOSPHO-COA KINASE-RELATED"/>
    <property type="match status" value="1"/>
</dbReference>
<reference evidence="10" key="2">
    <citation type="submission" date="2021-04" db="EMBL/GenBank/DDBJ databases">
        <authorList>
            <person name="Gilroy R."/>
        </authorList>
    </citation>
    <scope>NUCLEOTIDE SEQUENCE</scope>
    <source>
        <strain evidence="10">876</strain>
    </source>
</reference>
<evidence type="ECO:0000256" key="6">
    <source>
        <dbReference type="ARBA" id="ARBA00022840"/>
    </source>
</evidence>
<reference evidence="10" key="1">
    <citation type="journal article" date="2021" name="PeerJ">
        <title>Extensive microbial diversity within the chicken gut microbiome revealed by metagenomics and culture.</title>
        <authorList>
            <person name="Gilroy R."/>
            <person name="Ravi A."/>
            <person name="Getino M."/>
            <person name="Pursley I."/>
            <person name="Horton D.L."/>
            <person name="Alikhan N.F."/>
            <person name="Baker D."/>
            <person name="Gharbi K."/>
            <person name="Hall N."/>
            <person name="Watson M."/>
            <person name="Adriaenssens E.M."/>
            <person name="Foster-Nyarko E."/>
            <person name="Jarju S."/>
            <person name="Secka A."/>
            <person name="Antonio M."/>
            <person name="Oren A."/>
            <person name="Chaudhuri R.R."/>
            <person name="La Ragione R."/>
            <person name="Hildebrand F."/>
            <person name="Pallen M.J."/>
        </authorList>
    </citation>
    <scope>NUCLEOTIDE SEQUENCE</scope>
    <source>
        <strain evidence="10">876</strain>
    </source>
</reference>
<dbReference type="PROSITE" id="PS51219">
    <property type="entry name" value="DPCK"/>
    <property type="match status" value="1"/>
</dbReference>
<dbReference type="GO" id="GO:0005524">
    <property type="term" value="F:ATP binding"/>
    <property type="evidence" value="ECO:0007669"/>
    <property type="project" value="UniProtKB-UniRule"/>
</dbReference>
<keyword evidence="2 8" id="KW-0963">Cytoplasm</keyword>
<dbReference type="PANTHER" id="PTHR10695:SF46">
    <property type="entry name" value="BIFUNCTIONAL COENZYME A SYNTHASE-RELATED"/>
    <property type="match status" value="1"/>
</dbReference>
<keyword evidence="4 8" id="KW-0547">Nucleotide-binding</keyword>
<dbReference type="InterPro" id="IPR027417">
    <property type="entry name" value="P-loop_NTPase"/>
</dbReference>
<evidence type="ECO:0000256" key="8">
    <source>
        <dbReference type="HAMAP-Rule" id="MF_00376"/>
    </source>
</evidence>
<evidence type="ECO:0000256" key="3">
    <source>
        <dbReference type="ARBA" id="ARBA00022679"/>
    </source>
</evidence>
<evidence type="ECO:0000256" key="9">
    <source>
        <dbReference type="NCBIfam" id="TIGR00152"/>
    </source>
</evidence>
<keyword evidence="5 8" id="KW-0418">Kinase</keyword>
<comment type="function">
    <text evidence="8">Catalyzes the phosphorylation of the 3'-hydroxyl group of dephosphocoenzyme A to form coenzyme A.</text>
</comment>
<sequence length="201" mass="22727">MTKIIGLTGGIASGKSTVSNLLRLAGYPIVDADQIVHQLQSAQSKGLAKLATAFGNQILNPDQTLNRQKLGSIVFGDQEKLTKLNEIMQPLIREEIWRQVDNYKKQQLPYVILDIPLLFEANYASDCDQVIVVYVDRSTEIQRLMQRNGYSREEAEQRIDAQMPLEEKKGLADIVINNNGDEDHLKQQVAKLIDNMQDYNL</sequence>
<dbReference type="NCBIfam" id="TIGR00152">
    <property type="entry name" value="dephospho-CoA kinase"/>
    <property type="match status" value="1"/>
</dbReference>
<evidence type="ECO:0000313" key="11">
    <source>
        <dbReference type="Proteomes" id="UP000824180"/>
    </source>
</evidence>
<comment type="pathway">
    <text evidence="8">Cofactor biosynthesis; coenzyme A biosynthesis; CoA from (R)-pantothenate: step 5/5.</text>
</comment>
<proteinExistence type="inferred from homology"/>
<evidence type="ECO:0000256" key="1">
    <source>
        <dbReference type="ARBA" id="ARBA00009018"/>
    </source>
</evidence>
<dbReference type="GO" id="GO:0005737">
    <property type="term" value="C:cytoplasm"/>
    <property type="evidence" value="ECO:0007669"/>
    <property type="project" value="UniProtKB-SubCell"/>
</dbReference>
<dbReference type="GO" id="GO:0004140">
    <property type="term" value="F:dephospho-CoA kinase activity"/>
    <property type="evidence" value="ECO:0007669"/>
    <property type="project" value="UniProtKB-UniRule"/>
</dbReference>
<dbReference type="Pfam" id="PF01121">
    <property type="entry name" value="CoaE"/>
    <property type="match status" value="1"/>
</dbReference>
<dbReference type="EC" id="2.7.1.24" evidence="8 9"/>
<dbReference type="CDD" id="cd02022">
    <property type="entry name" value="DPCK"/>
    <property type="match status" value="1"/>
</dbReference>
<dbReference type="Gene3D" id="3.40.50.300">
    <property type="entry name" value="P-loop containing nucleotide triphosphate hydrolases"/>
    <property type="match status" value="1"/>
</dbReference>
<dbReference type="FunFam" id="3.40.50.300:FF:000991">
    <property type="entry name" value="Dephospho-CoA kinase"/>
    <property type="match status" value="1"/>
</dbReference>
<protein>
    <recommendedName>
        <fullName evidence="8 9">Dephospho-CoA kinase</fullName>
        <ecNumber evidence="8 9">2.7.1.24</ecNumber>
    </recommendedName>
    <alternativeName>
        <fullName evidence="8">Dephosphocoenzyme A kinase</fullName>
    </alternativeName>
</protein>
<comment type="subcellular location">
    <subcellularLocation>
        <location evidence="8">Cytoplasm</location>
    </subcellularLocation>
</comment>
<comment type="similarity">
    <text evidence="1 8">Belongs to the CoaE family.</text>
</comment>
<dbReference type="SUPFAM" id="SSF52540">
    <property type="entry name" value="P-loop containing nucleoside triphosphate hydrolases"/>
    <property type="match status" value="1"/>
</dbReference>
<gene>
    <name evidence="8 10" type="primary">coaE</name>
    <name evidence="10" type="ORF">H9843_00025</name>
</gene>
<evidence type="ECO:0000256" key="2">
    <source>
        <dbReference type="ARBA" id="ARBA00022490"/>
    </source>
</evidence>
<comment type="catalytic activity">
    <reaction evidence="8">
        <text>3'-dephospho-CoA + ATP = ADP + CoA + H(+)</text>
        <dbReference type="Rhea" id="RHEA:18245"/>
        <dbReference type="ChEBI" id="CHEBI:15378"/>
        <dbReference type="ChEBI" id="CHEBI:30616"/>
        <dbReference type="ChEBI" id="CHEBI:57287"/>
        <dbReference type="ChEBI" id="CHEBI:57328"/>
        <dbReference type="ChEBI" id="CHEBI:456216"/>
        <dbReference type="EC" id="2.7.1.24"/>
    </reaction>
</comment>
<keyword evidence="6 8" id="KW-0067">ATP-binding</keyword>
<evidence type="ECO:0000256" key="5">
    <source>
        <dbReference type="ARBA" id="ARBA00022777"/>
    </source>
</evidence>
<evidence type="ECO:0000256" key="7">
    <source>
        <dbReference type="ARBA" id="ARBA00022993"/>
    </source>
</evidence>
<dbReference type="HAMAP" id="MF_00376">
    <property type="entry name" value="Dephospho_CoA_kinase"/>
    <property type="match status" value="1"/>
</dbReference>
<accession>A0A9E2KSI7</accession>
<dbReference type="AlphaFoldDB" id="A0A9E2KSI7"/>
<dbReference type="EMBL" id="JAHLFK010000001">
    <property type="protein sequence ID" value="MBU3829284.1"/>
    <property type="molecule type" value="Genomic_DNA"/>
</dbReference>
<dbReference type="GO" id="GO:0015937">
    <property type="term" value="P:coenzyme A biosynthetic process"/>
    <property type="evidence" value="ECO:0007669"/>
    <property type="project" value="UniProtKB-UniRule"/>
</dbReference>
<organism evidence="10 11">
    <name type="scientific">Candidatus Limosilactobacillus merdavium</name>
    <dbReference type="NCBI Taxonomy" id="2838651"/>
    <lineage>
        <taxon>Bacteria</taxon>
        <taxon>Bacillati</taxon>
        <taxon>Bacillota</taxon>
        <taxon>Bacilli</taxon>
        <taxon>Lactobacillales</taxon>
        <taxon>Lactobacillaceae</taxon>
        <taxon>Limosilactobacillus</taxon>
    </lineage>
</organism>
<dbReference type="InterPro" id="IPR001977">
    <property type="entry name" value="Depp_CoAkinase"/>
</dbReference>
<dbReference type="Proteomes" id="UP000824180">
    <property type="component" value="Unassembled WGS sequence"/>
</dbReference>
<comment type="caution">
    <text evidence="10">The sequence shown here is derived from an EMBL/GenBank/DDBJ whole genome shotgun (WGS) entry which is preliminary data.</text>
</comment>
<keyword evidence="7 8" id="KW-0173">Coenzyme A biosynthesis</keyword>
<feature type="binding site" evidence="8">
    <location>
        <begin position="12"/>
        <end position="17"/>
    </location>
    <ligand>
        <name>ATP</name>
        <dbReference type="ChEBI" id="CHEBI:30616"/>
    </ligand>
</feature>
<evidence type="ECO:0000256" key="4">
    <source>
        <dbReference type="ARBA" id="ARBA00022741"/>
    </source>
</evidence>
<evidence type="ECO:0000313" key="10">
    <source>
        <dbReference type="EMBL" id="MBU3829284.1"/>
    </source>
</evidence>
<name>A0A9E2KSI7_9LACO</name>